<dbReference type="Gene3D" id="1.10.287.130">
    <property type="match status" value="1"/>
</dbReference>
<dbReference type="PROSITE" id="PS50109">
    <property type="entry name" value="HIS_KIN"/>
    <property type="match status" value="1"/>
</dbReference>
<feature type="chain" id="PRO_5026683130" description="histidine kinase" evidence="8">
    <location>
        <begin position="27"/>
        <end position="503"/>
    </location>
</feature>
<proteinExistence type="predicted"/>
<dbReference type="Pfam" id="PF00512">
    <property type="entry name" value="HisKA"/>
    <property type="match status" value="1"/>
</dbReference>
<dbReference type="SMART" id="SM00388">
    <property type="entry name" value="HisKA"/>
    <property type="match status" value="1"/>
</dbReference>
<evidence type="ECO:0000313" key="11">
    <source>
        <dbReference type="Proteomes" id="UP000477083"/>
    </source>
</evidence>
<evidence type="ECO:0000256" key="2">
    <source>
        <dbReference type="ARBA" id="ARBA00012438"/>
    </source>
</evidence>
<dbReference type="InterPro" id="IPR050736">
    <property type="entry name" value="Sensor_HK_Regulatory"/>
</dbReference>
<dbReference type="EMBL" id="WWNR01000003">
    <property type="protein sequence ID" value="MZQ88823.1"/>
    <property type="molecule type" value="Genomic_DNA"/>
</dbReference>
<comment type="catalytic activity">
    <reaction evidence="1">
        <text>ATP + protein L-histidine = ADP + protein N-phospho-L-histidine.</text>
        <dbReference type="EC" id="2.7.13.3"/>
    </reaction>
</comment>
<reference evidence="10 11" key="1">
    <citation type="submission" date="2020-01" db="EMBL/GenBank/DDBJ databases">
        <title>Frigidibacter albus SP32T (=CGMCC 1.13995T).</title>
        <authorList>
            <person name="Liao X."/>
        </authorList>
    </citation>
    <scope>NUCLEOTIDE SEQUENCE [LARGE SCALE GENOMIC DNA]</scope>
    <source>
        <strain evidence="10 11">SP32</strain>
    </source>
</reference>
<dbReference type="CDD" id="cd00082">
    <property type="entry name" value="HisKA"/>
    <property type="match status" value="1"/>
</dbReference>
<feature type="signal peptide" evidence="8">
    <location>
        <begin position="1"/>
        <end position="26"/>
    </location>
</feature>
<evidence type="ECO:0000256" key="8">
    <source>
        <dbReference type="SAM" id="SignalP"/>
    </source>
</evidence>
<dbReference type="SUPFAM" id="SSF55874">
    <property type="entry name" value="ATPase domain of HSP90 chaperone/DNA topoisomerase II/histidine kinase"/>
    <property type="match status" value="1"/>
</dbReference>
<dbReference type="AlphaFoldDB" id="A0A6L8VF15"/>
<dbReference type="Gene3D" id="3.30.565.10">
    <property type="entry name" value="Histidine kinase-like ATPase, C-terminal domain"/>
    <property type="match status" value="1"/>
</dbReference>
<dbReference type="PANTHER" id="PTHR43711:SF1">
    <property type="entry name" value="HISTIDINE KINASE 1"/>
    <property type="match status" value="1"/>
</dbReference>
<dbReference type="Proteomes" id="UP000477083">
    <property type="component" value="Unassembled WGS sequence"/>
</dbReference>
<dbReference type="RefSeq" id="WP_161344770.1">
    <property type="nucleotide sequence ID" value="NZ_BMGW01000003.1"/>
</dbReference>
<gene>
    <name evidence="10" type="ORF">GS660_06905</name>
</gene>
<keyword evidence="7" id="KW-0812">Transmembrane</keyword>
<evidence type="ECO:0000259" key="9">
    <source>
        <dbReference type="PROSITE" id="PS50109"/>
    </source>
</evidence>
<feature type="domain" description="Histidine kinase" evidence="9">
    <location>
        <begin position="284"/>
        <end position="496"/>
    </location>
</feature>
<feature type="transmembrane region" description="Helical" evidence="7">
    <location>
        <begin position="182"/>
        <end position="204"/>
    </location>
</feature>
<evidence type="ECO:0000256" key="1">
    <source>
        <dbReference type="ARBA" id="ARBA00000085"/>
    </source>
</evidence>
<keyword evidence="4" id="KW-0808">Transferase</keyword>
<keyword evidence="3" id="KW-0597">Phosphoprotein</keyword>
<comment type="caution">
    <text evidence="10">The sequence shown here is derived from an EMBL/GenBank/DDBJ whole genome shotgun (WGS) entry which is preliminary data.</text>
</comment>
<evidence type="ECO:0000313" key="10">
    <source>
        <dbReference type="EMBL" id="MZQ88823.1"/>
    </source>
</evidence>
<sequence length="503" mass="53610">MSRGAPNLRQKFALAALLLAALAVLAAGIAVHGLSRTQRHAAEAMAAQQRIEGYGALSARVNEWMLGWLSPVAQQGAAPDSFPVTATFGLMDRLVAEDVEVAPNATETATRARQGITLARVRGQFTRLERSLAQSPPGTPAGEAALAVYGAQVPGLIAAQIHQETRRREAALAAMADLRGPLHALALAIAIGAPLLLIVLYLVLLRPVFRRLAAGGEGAPVHDELGLLFARVRQMTARLDRRARRLAADRARLEALVAERTEDLSAANARLSRVDAERRRFFADVGHELRTPLTVILGEAELGERHDDPALRASFRTIHSRALRLARRIEDLLRIARSDSGRLDLDCQPVDLAAAAQAALGDMAVLLRRAGVEAELDFDGDLQVAGDADWLRQVFSGLLENAAKYAGRGATVRIRGQSLGAWARAEVTDTGPGIAPALLEPALARFGRGDTREAGFGVGLALARWVVEAQGGRLTAISPVIQGRGLTIRIDLPRAAGAESEVA</sequence>
<dbReference type="InterPro" id="IPR036890">
    <property type="entry name" value="HATPase_C_sf"/>
</dbReference>
<accession>A0A6L8VF15</accession>
<evidence type="ECO:0000256" key="6">
    <source>
        <dbReference type="ARBA" id="ARBA00023012"/>
    </source>
</evidence>
<dbReference type="OrthoDB" id="9809766at2"/>
<keyword evidence="5 10" id="KW-0418">Kinase</keyword>
<evidence type="ECO:0000256" key="3">
    <source>
        <dbReference type="ARBA" id="ARBA00022553"/>
    </source>
</evidence>
<keyword evidence="11" id="KW-1185">Reference proteome</keyword>
<evidence type="ECO:0000256" key="4">
    <source>
        <dbReference type="ARBA" id="ARBA00022679"/>
    </source>
</evidence>
<name>A0A6L8VF15_9RHOB</name>
<dbReference type="PANTHER" id="PTHR43711">
    <property type="entry name" value="TWO-COMPONENT HISTIDINE KINASE"/>
    <property type="match status" value="1"/>
</dbReference>
<dbReference type="GO" id="GO:0000155">
    <property type="term" value="F:phosphorelay sensor kinase activity"/>
    <property type="evidence" value="ECO:0007669"/>
    <property type="project" value="InterPro"/>
</dbReference>
<keyword evidence="8" id="KW-0732">Signal</keyword>
<dbReference type="Pfam" id="PF02518">
    <property type="entry name" value="HATPase_c"/>
    <property type="match status" value="1"/>
</dbReference>
<keyword evidence="6" id="KW-0902">Two-component regulatory system</keyword>
<dbReference type="InterPro" id="IPR036097">
    <property type="entry name" value="HisK_dim/P_sf"/>
</dbReference>
<dbReference type="EC" id="2.7.13.3" evidence="2"/>
<dbReference type="SMART" id="SM00387">
    <property type="entry name" value="HATPase_c"/>
    <property type="match status" value="1"/>
</dbReference>
<protein>
    <recommendedName>
        <fullName evidence="2">histidine kinase</fullName>
        <ecNumber evidence="2">2.7.13.3</ecNumber>
    </recommendedName>
</protein>
<dbReference type="InterPro" id="IPR003594">
    <property type="entry name" value="HATPase_dom"/>
</dbReference>
<dbReference type="PRINTS" id="PR00344">
    <property type="entry name" value="BCTRLSENSOR"/>
</dbReference>
<organism evidence="10 11">
    <name type="scientific">Frigidibacter albus</name>
    <dbReference type="NCBI Taxonomy" id="1465486"/>
    <lineage>
        <taxon>Bacteria</taxon>
        <taxon>Pseudomonadati</taxon>
        <taxon>Pseudomonadota</taxon>
        <taxon>Alphaproteobacteria</taxon>
        <taxon>Rhodobacterales</taxon>
        <taxon>Paracoccaceae</taxon>
        <taxon>Frigidibacter</taxon>
    </lineage>
</organism>
<keyword evidence="7" id="KW-0472">Membrane</keyword>
<dbReference type="InterPro" id="IPR005467">
    <property type="entry name" value="His_kinase_dom"/>
</dbReference>
<evidence type="ECO:0000256" key="7">
    <source>
        <dbReference type="SAM" id="Phobius"/>
    </source>
</evidence>
<keyword evidence="7" id="KW-1133">Transmembrane helix</keyword>
<dbReference type="SUPFAM" id="SSF47384">
    <property type="entry name" value="Homodimeric domain of signal transducing histidine kinase"/>
    <property type="match status" value="1"/>
</dbReference>
<dbReference type="InterPro" id="IPR004358">
    <property type="entry name" value="Sig_transdc_His_kin-like_C"/>
</dbReference>
<dbReference type="InterPro" id="IPR003661">
    <property type="entry name" value="HisK_dim/P_dom"/>
</dbReference>
<evidence type="ECO:0000256" key="5">
    <source>
        <dbReference type="ARBA" id="ARBA00022777"/>
    </source>
</evidence>